<keyword evidence="2" id="KW-1185">Reference proteome</keyword>
<evidence type="ECO:0000313" key="2">
    <source>
        <dbReference type="Proteomes" id="UP000790347"/>
    </source>
</evidence>
<accession>A0A922LBX3</accession>
<sequence>MNVEQLQFSKEFVHKIFPEYAYMMISFVLFHHHVNANRVFLNPFFGGLYKQKQPRSIRYAAGA</sequence>
<dbReference type="Proteomes" id="UP000790347">
    <property type="component" value="Unassembled WGS sequence"/>
</dbReference>
<dbReference type="AlphaFoldDB" id="A0A922LBX3"/>
<dbReference type="EMBL" id="ASGP02000001">
    <property type="protein sequence ID" value="KAH9530123.1"/>
    <property type="molecule type" value="Genomic_DNA"/>
</dbReference>
<name>A0A922LBX3_DERFA</name>
<proteinExistence type="predicted"/>
<reference evidence="1" key="2">
    <citation type="journal article" date="2022" name="Res Sq">
        <title>Comparative Genomics Reveals Insights into the Divergent Evolution of Astigmatic Mites and Household Pest Adaptations.</title>
        <authorList>
            <person name="Xiong Q."/>
            <person name="Wan A.T.-Y."/>
            <person name="Liu X.-Y."/>
            <person name="Fung C.S.-H."/>
            <person name="Xiao X."/>
            <person name="Malainual N."/>
            <person name="Hou J."/>
            <person name="Wang L."/>
            <person name="Wang M."/>
            <person name="Yang K."/>
            <person name="Cui Y."/>
            <person name="Leung E."/>
            <person name="Nong W."/>
            <person name="Shin S.-K."/>
            <person name="Au S."/>
            <person name="Jeong K.Y."/>
            <person name="Chew F.T."/>
            <person name="Hui J."/>
            <person name="Leung T.F."/>
            <person name="Tungtrongchitr A."/>
            <person name="Zhong N."/>
            <person name="Liu Z."/>
            <person name="Tsui S."/>
        </authorList>
    </citation>
    <scope>NUCLEOTIDE SEQUENCE</scope>
    <source>
        <strain evidence="1">Derf</strain>
        <tissue evidence="1">Whole organism</tissue>
    </source>
</reference>
<evidence type="ECO:0000313" key="1">
    <source>
        <dbReference type="EMBL" id="KAH9530123.1"/>
    </source>
</evidence>
<comment type="caution">
    <text evidence="1">The sequence shown here is derived from an EMBL/GenBank/DDBJ whole genome shotgun (WGS) entry which is preliminary data.</text>
</comment>
<gene>
    <name evidence="1" type="ORF">DERF_003953</name>
</gene>
<reference evidence="1" key="1">
    <citation type="submission" date="2013-05" db="EMBL/GenBank/DDBJ databases">
        <authorList>
            <person name="Yim A.K.Y."/>
            <person name="Chan T.F."/>
            <person name="Ji K.M."/>
            <person name="Liu X.Y."/>
            <person name="Zhou J.W."/>
            <person name="Li R.Q."/>
            <person name="Yang K.Y."/>
            <person name="Li J."/>
            <person name="Li M."/>
            <person name="Law P.T.W."/>
            <person name="Wu Y.L."/>
            <person name="Cai Z.L."/>
            <person name="Qin H."/>
            <person name="Bao Y."/>
            <person name="Leung R.K.K."/>
            <person name="Ng P.K.S."/>
            <person name="Zou J."/>
            <person name="Zhong X.J."/>
            <person name="Ran P.X."/>
            <person name="Zhong N.S."/>
            <person name="Liu Z.G."/>
            <person name="Tsui S.K.W."/>
        </authorList>
    </citation>
    <scope>NUCLEOTIDE SEQUENCE</scope>
    <source>
        <strain evidence="1">Derf</strain>
        <tissue evidence="1">Whole organism</tissue>
    </source>
</reference>
<organism evidence="1 2">
    <name type="scientific">Dermatophagoides farinae</name>
    <name type="common">American house dust mite</name>
    <dbReference type="NCBI Taxonomy" id="6954"/>
    <lineage>
        <taxon>Eukaryota</taxon>
        <taxon>Metazoa</taxon>
        <taxon>Ecdysozoa</taxon>
        <taxon>Arthropoda</taxon>
        <taxon>Chelicerata</taxon>
        <taxon>Arachnida</taxon>
        <taxon>Acari</taxon>
        <taxon>Acariformes</taxon>
        <taxon>Sarcoptiformes</taxon>
        <taxon>Astigmata</taxon>
        <taxon>Psoroptidia</taxon>
        <taxon>Analgoidea</taxon>
        <taxon>Pyroglyphidae</taxon>
        <taxon>Dermatophagoidinae</taxon>
        <taxon>Dermatophagoides</taxon>
    </lineage>
</organism>
<protein>
    <submittedName>
        <fullName evidence="1">Uncharacterized protein</fullName>
    </submittedName>
</protein>